<evidence type="ECO:0000313" key="3">
    <source>
        <dbReference type="EMBL" id="RUT02693.1"/>
    </source>
</evidence>
<organism evidence="3 4">
    <name type="scientific">Dulcicalothrix desertica PCC 7102</name>
    <dbReference type="NCBI Taxonomy" id="232991"/>
    <lineage>
        <taxon>Bacteria</taxon>
        <taxon>Bacillati</taxon>
        <taxon>Cyanobacteriota</taxon>
        <taxon>Cyanophyceae</taxon>
        <taxon>Nostocales</taxon>
        <taxon>Calotrichaceae</taxon>
        <taxon>Dulcicalothrix</taxon>
    </lineage>
</organism>
<dbReference type="EMBL" id="RSCL01000015">
    <property type="protein sequence ID" value="RUT02693.1"/>
    <property type="molecule type" value="Genomic_DNA"/>
</dbReference>
<dbReference type="GO" id="GO:0003677">
    <property type="term" value="F:DNA binding"/>
    <property type="evidence" value="ECO:0007669"/>
    <property type="project" value="InterPro"/>
</dbReference>
<dbReference type="AlphaFoldDB" id="A0A433V9E5"/>
<evidence type="ECO:0000256" key="1">
    <source>
        <dbReference type="ARBA" id="ARBA00008909"/>
    </source>
</evidence>
<dbReference type="RefSeq" id="WP_201800795.1">
    <property type="nucleotide sequence ID" value="NZ_RSCL01000015.1"/>
</dbReference>
<comment type="similarity">
    <text evidence="1">Belongs to the Gram-positive plasmids replication protein type 1 family.</text>
</comment>
<dbReference type="InterPro" id="IPR000989">
    <property type="entry name" value="Rep"/>
</dbReference>
<keyword evidence="4" id="KW-1185">Reference proteome</keyword>
<proteinExistence type="inferred from homology"/>
<keyword evidence="2" id="KW-0235">DNA replication</keyword>
<name>A0A433V9E5_9CYAN</name>
<reference evidence="3" key="2">
    <citation type="journal article" date="2019" name="Genome Biol. Evol.">
        <title>Day and night: Metabolic profiles and evolutionary relationships of six axenic non-marine cyanobacteria.</title>
        <authorList>
            <person name="Will S.E."/>
            <person name="Henke P."/>
            <person name="Boedeker C."/>
            <person name="Huang S."/>
            <person name="Brinkmann H."/>
            <person name="Rohde M."/>
            <person name="Jarek M."/>
            <person name="Friedl T."/>
            <person name="Seufert S."/>
            <person name="Schumacher M."/>
            <person name="Overmann J."/>
            <person name="Neumann-Schaal M."/>
            <person name="Petersen J."/>
        </authorList>
    </citation>
    <scope>NUCLEOTIDE SEQUENCE [LARGE SCALE GENOMIC DNA]</scope>
    <source>
        <strain evidence="3">PCC 7102</strain>
    </source>
</reference>
<gene>
    <name evidence="3" type="ORF">DSM106972_056130</name>
</gene>
<protein>
    <submittedName>
        <fullName evidence="3">Uncharacterized protein</fullName>
    </submittedName>
</protein>
<evidence type="ECO:0000313" key="4">
    <source>
        <dbReference type="Proteomes" id="UP000271624"/>
    </source>
</evidence>
<dbReference type="Pfam" id="PF01446">
    <property type="entry name" value="Rep_1"/>
    <property type="match status" value="1"/>
</dbReference>
<dbReference type="GO" id="GO:0006260">
    <property type="term" value="P:DNA replication"/>
    <property type="evidence" value="ECO:0007669"/>
    <property type="project" value="UniProtKB-KW"/>
</dbReference>
<reference evidence="3" key="1">
    <citation type="submission" date="2018-12" db="EMBL/GenBank/DDBJ databases">
        <authorList>
            <person name="Will S."/>
            <person name="Neumann-Schaal M."/>
            <person name="Henke P."/>
        </authorList>
    </citation>
    <scope>NUCLEOTIDE SEQUENCE</scope>
    <source>
        <strain evidence="3">PCC 7102</strain>
    </source>
</reference>
<accession>A0A433V9E5</accession>
<comment type="caution">
    <text evidence="3">The sequence shown here is derived from an EMBL/GenBank/DDBJ whole genome shotgun (WGS) entry which is preliminary data.</text>
</comment>
<sequence>MDLSPELIIKTKNKLKLSNVSVAGKIWDKHRASAQKISEYYADAEEDGFARYAWRVKNCSKWLEFNLLDDDEGTVQLQLTDARFCRVRHCPVCQWRRSLMWKAKICKILPQIISDYPKHRWLFITLTLKNCDIKELRSTLNLINKSFKRLTELKIWRFKGWIKSVEVTRGQDGVSAHPHLHILAMAPPSYFSHGYITQAKWVDTWQQCLRVNYQPVVHVSAIAKHQDPKIIIPEILKYQVIRVRPGSRR</sequence>
<evidence type="ECO:0000256" key="2">
    <source>
        <dbReference type="ARBA" id="ARBA00022705"/>
    </source>
</evidence>
<dbReference type="Proteomes" id="UP000271624">
    <property type="component" value="Unassembled WGS sequence"/>
</dbReference>